<evidence type="ECO:0008006" key="5">
    <source>
        <dbReference type="Google" id="ProtNLM"/>
    </source>
</evidence>
<dbReference type="AlphaFoldDB" id="R4WKA4"/>
<feature type="chain" id="PRO_5004372525" description="Proteophosphoglycan ppg4" evidence="2">
    <location>
        <begin position="48"/>
        <end position="116"/>
    </location>
</feature>
<reference evidence="3 4" key="2">
    <citation type="journal article" date="2018" name="Int. J. Syst. Evol. Microbiol.">
        <title>Burkholderia insecticola sp. nov., a gut symbiotic bacterium of the bean bug Riptortus pedestris.</title>
        <authorList>
            <person name="Takeshita K."/>
            <person name="Tamaki H."/>
            <person name="Ohbayashi T."/>
            <person name="Meng X.-Y."/>
            <person name="Sone T."/>
            <person name="Mitani Y."/>
            <person name="Peeters C."/>
            <person name="Kikuchi Y."/>
            <person name="Vandamme P."/>
        </authorList>
    </citation>
    <scope>NUCLEOTIDE SEQUENCE [LARGE SCALE GENOMIC DNA]</scope>
    <source>
        <strain evidence="3">RPE64</strain>
    </source>
</reference>
<evidence type="ECO:0000256" key="1">
    <source>
        <dbReference type="SAM" id="MobiDB-lite"/>
    </source>
</evidence>
<feature type="compositionally biased region" description="Polar residues" evidence="1">
    <location>
        <begin position="50"/>
        <end position="70"/>
    </location>
</feature>
<gene>
    <name evidence="3" type="ORF">BRPE64_BCDS02080</name>
</gene>
<organism evidence="3 4">
    <name type="scientific">Caballeronia insecticola</name>
    <dbReference type="NCBI Taxonomy" id="758793"/>
    <lineage>
        <taxon>Bacteria</taxon>
        <taxon>Pseudomonadati</taxon>
        <taxon>Pseudomonadota</taxon>
        <taxon>Betaproteobacteria</taxon>
        <taxon>Burkholderiales</taxon>
        <taxon>Burkholderiaceae</taxon>
        <taxon>Caballeronia</taxon>
    </lineage>
</organism>
<dbReference type="Proteomes" id="UP000013966">
    <property type="component" value="Chromosome 2"/>
</dbReference>
<feature type="compositionally biased region" description="Basic residues" evidence="1">
    <location>
        <begin position="73"/>
        <end position="84"/>
    </location>
</feature>
<evidence type="ECO:0000313" key="3">
    <source>
        <dbReference type="EMBL" id="BAN24869.1"/>
    </source>
</evidence>
<dbReference type="KEGG" id="buo:BRPE64_BCDS02080"/>
<protein>
    <recommendedName>
        <fullName evidence="5">Proteophosphoglycan ppg4</fullName>
    </recommendedName>
</protein>
<keyword evidence="4" id="KW-1185">Reference proteome</keyword>
<evidence type="ECO:0000313" key="4">
    <source>
        <dbReference type="Proteomes" id="UP000013966"/>
    </source>
</evidence>
<feature type="region of interest" description="Disordered" evidence="1">
    <location>
        <begin position="49"/>
        <end position="116"/>
    </location>
</feature>
<sequence length="116" mass="11809">MWRAESLRAGRIRRIERISYTQTGVFDMTRIALSAGAFALVCASAFAQDNPPSSTTGLQAGDNAQTTTQGAKSSHKSMHSKKAHTNSMNSGPSTAPGGTATPSGPGAPVSASGSGK</sequence>
<reference evidence="3 4" key="1">
    <citation type="journal article" date="2013" name="Genome Announc.">
        <title>Complete Genome Sequence of Burkholderia sp. Strain RPE64, Bacterial Symbiont of the Bean Bug Riptortus pedestris.</title>
        <authorList>
            <person name="Shibata T.F."/>
            <person name="Maeda T."/>
            <person name="Nikoh N."/>
            <person name="Yamaguchi K."/>
            <person name="Oshima K."/>
            <person name="Hattori M."/>
            <person name="Nishiyama T."/>
            <person name="Hasebe M."/>
            <person name="Fukatsu T."/>
            <person name="Kikuchi Y."/>
            <person name="Shigenobu S."/>
        </authorList>
    </citation>
    <scope>NUCLEOTIDE SEQUENCE [LARGE SCALE GENOMIC DNA]</scope>
</reference>
<dbReference type="HOGENOM" id="CLU_168810_0_0_4"/>
<keyword evidence="2" id="KW-0732">Signal</keyword>
<name>R4WKA4_9BURK</name>
<feature type="compositionally biased region" description="Low complexity" evidence="1">
    <location>
        <begin position="90"/>
        <end position="116"/>
    </location>
</feature>
<dbReference type="PATRIC" id="fig|758793.3.peg.3116"/>
<dbReference type="STRING" id="758793.BRPE64_BCDS02080"/>
<proteinExistence type="predicted"/>
<accession>R4WKA4</accession>
<feature type="signal peptide" evidence="2">
    <location>
        <begin position="1"/>
        <end position="47"/>
    </location>
</feature>
<evidence type="ECO:0000256" key="2">
    <source>
        <dbReference type="SAM" id="SignalP"/>
    </source>
</evidence>
<dbReference type="EMBL" id="AP013059">
    <property type="protein sequence ID" value="BAN24869.1"/>
    <property type="molecule type" value="Genomic_DNA"/>
</dbReference>